<dbReference type="PANTHER" id="PTHR35923:SF2">
    <property type="entry name" value="ENDOGLUCANASE"/>
    <property type="match status" value="1"/>
</dbReference>
<dbReference type="Gene3D" id="2.60.40.290">
    <property type="match status" value="1"/>
</dbReference>
<dbReference type="EC" id="3.2.1.4" evidence="8"/>
<name>A0ABU2LV77_9ACTN</name>
<dbReference type="PROSITE" id="PS00659">
    <property type="entry name" value="GLYCOSYL_HYDROL_F5"/>
    <property type="match status" value="1"/>
</dbReference>
<dbReference type="EMBL" id="JAVREM010000041">
    <property type="protein sequence ID" value="MDT0321489.1"/>
    <property type="molecule type" value="Genomic_DNA"/>
</dbReference>
<dbReference type="InterPro" id="IPR017853">
    <property type="entry name" value="GH"/>
</dbReference>
<evidence type="ECO:0000256" key="3">
    <source>
        <dbReference type="ARBA" id="ARBA00022801"/>
    </source>
</evidence>
<dbReference type="SUPFAM" id="SSF49384">
    <property type="entry name" value="Carbohydrate-binding domain"/>
    <property type="match status" value="1"/>
</dbReference>
<keyword evidence="12" id="KW-1185">Reference proteome</keyword>
<keyword evidence="3 8" id="KW-0378">Hydrolase</keyword>
<evidence type="ECO:0000256" key="7">
    <source>
        <dbReference type="ARBA" id="ARBA00023326"/>
    </source>
</evidence>
<feature type="domain" description="CBM2" evidence="10">
    <location>
        <begin position="386"/>
        <end position="495"/>
    </location>
</feature>
<dbReference type="RefSeq" id="WP_311601710.1">
    <property type="nucleotide sequence ID" value="NZ_JAVREM010000041.1"/>
</dbReference>
<evidence type="ECO:0000256" key="2">
    <source>
        <dbReference type="ARBA" id="ARBA00022729"/>
    </source>
</evidence>
<dbReference type="Pfam" id="PF00150">
    <property type="entry name" value="Cellulase"/>
    <property type="match status" value="1"/>
</dbReference>
<feature type="chain" id="PRO_5047494167" description="Endoglucanase" evidence="9">
    <location>
        <begin position="25"/>
        <end position="495"/>
    </location>
</feature>
<dbReference type="InterPro" id="IPR018087">
    <property type="entry name" value="Glyco_hydro_5_CS"/>
</dbReference>
<keyword evidence="5 8" id="KW-0119">Carbohydrate metabolism</keyword>
<dbReference type="Proteomes" id="UP001183420">
    <property type="component" value="Unassembled WGS sequence"/>
</dbReference>
<proteinExistence type="inferred from homology"/>
<accession>A0ABU2LV77</accession>
<evidence type="ECO:0000256" key="6">
    <source>
        <dbReference type="ARBA" id="ARBA00023295"/>
    </source>
</evidence>
<evidence type="ECO:0000313" key="11">
    <source>
        <dbReference type="EMBL" id="MDT0321489.1"/>
    </source>
</evidence>
<comment type="catalytic activity">
    <reaction evidence="1 8">
        <text>Endohydrolysis of (1-&gt;4)-beta-D-glucosidic linkages in cellulose, lichenin and cereal beta-D-glucans.</text>
        <dbReference type="EC" id="3.2.1.4"/>
    </reaction>
</comment>
<evidence type="ECO:0000256" key="1">
    <source>
        <dbReference type="ARBA" id="ARBA00000966"/>
    </source>
</evidence>
<evidence type="ECO:0000256" key="8">
    <source>
        <dbReference type="RuleBase" id="RU361153"/>
    </source>
</evidence>
<dbReference type="Pfam" id="PF00553">
    <property type="entry name" value="CBM_2"/>
    <property type="match status" value="1"/>
</dbReference>
<dbReference type="SMART" id="SM00637">
    <property type="entry name" value="CBD_II"/>
    <property type="match status" value="1"/>
</dbReference>
<organism evidence="11 12">
    <name type="scientific">Streptomyces millisiae</name>
    <dbReference type="NCBI Taxonomy" id="3075542"/>
    <lineage>
        <taxon>Bacteria</taxon>
        <taxon>Bacillati</taxon>
        <taxon>Actinomycetota</taxon>
        <taxon>Actinomycetes</taxon>
        <taxon>Kitasatosporales</taxon>
        <taxon>Streptomycetaceae</taxon>
        <taxon>Streptomyces</taxon>
    </lineage>
</organism>
<reference evidence="12" key="1">
    <citation type="submission" date="2023-07" db="EMBL/GenBank/DDBJ databases">
        <title>30 novel species of actinomycetes from the DSMZ collection.</title>
        <authorList>
            <person name="Nouioui I."/>
        </authorList>
    </citation>
    <scope>NUCLEOTIDE SEQUENCE [LARGE SCALE GENOMIC DNA]</scope>
    <source>
        <strain evidence="12">DSM 44918</strain>
    </source>
</reference>
<feature type="signal peptide" evidence="9">
    <location>
        <begin position="1"/>
        <end position="24"/>
    </location>
</feature>
<keyword evidence="6 8" id="KW-0326">Glycosidase</keyword>
<evidence type="ECO:0000259" key="10">
    <source>
        <dbReference type="PROSITE" id="PS51173"/>
    </source>
</evidence>
<dbReference type="InterPro" id="IPR001919">
    <property type="entry name" value="CBD2"/>
</dbReference>
<evidence type="ECO:0000256" key="9">
    <source>
        <dbReference type="SAM" id="SignalP"/>
    </source>
</evidence>
<keyword evidence="7 8" id="KW-0624">Polysaccharide degradation</keyword>
<protein>
    <recommendedName>
        <fullName evidence="8">Endoglucanase</fullName>
        <ecNumber evidence="8">3.2.1.4</ecNumber>
    </recommendedName>
</protein>
<gene>
    <name evidence="11" type="ORF">RNC47_24470</name>
</gene>
<sequence>MATVLLTAVLAVSGALLSSGTAQAAPGDGPWSTSGGQIVDAAGNEVRMTGLNWFGMETDTFAPHGLWARNYQDMLDQVKELGYNTLRLPFSNQLFDAGATPNGIDYTRNPDLQGLSGLQIMDRIIGYAGDIGLRVVLDRHRPDSTGQSELWYTAAYSEQRWINDWVMLANRYRGDATVVGADLHNEPRGAATWGTGTQSTDWRLAAERAGNAILAANPDWLIIVEGIECYNGDCNWWGGNLMGARDHPVRLSNPNKLVYSAHEYATSVFAQPWFNDPSFPNNLPARWDRYWGYLETTDTAPVLLGEFGSTLTAVKDQQWLTRLMQYLGTGTGGIDFTYWSLNPNSGDTGGILNGDWTTVDTNKQRFLDPYLLPVGEGGGDPGGPGNPGPTVSCRVNYAVTSSWNGGFQANVTITNTGTTPINGWSLGWSFTGNEQIASSWNTRLTQSGRSVTATDVGWNGTLSAGGGTASFGFTATTSGAAAVPATFALNGTTCA</sequence>
<comment type="caution">
    <text evidence="11">The sequence shown here is derived from an EMBL/GenBank/DDBJ whole genome shotgun (WGS) entry which is preliminary data.</text>
</comment>
<evidence type="ECO:0000256" key="5">
    <source>
        <dbReference type="ARBA" id="ARBA00023277"/>
    </source>
</evidence>
<dbReference type="SUPFAM" id="SSF51445">
    <property type="entry name" value="(Trans)glycosidases"/>
    <property type="match status" value="1"/>
</dbReference>
<dbReference type="PANTHER" id="PTHR35923">
    <property type="entry name" value="MAJOR EXTRACELLULAR ENDOGLUCANASE"/>
    <property type="match status" value="1"/>
</dbReference>
<keyword evidence="2 9" id="KW-0732">Signal</keyword>
<dbReference type="InterPro" id="IPR008965">
    <property type="entry name" value="CBM2/CBM3_carb-bd_dom_sf"/>
</dbReference>
<evidence type="ECO:0000313" key="12">
    <source>
        <dbReference type="Proteomes" id="UP001183420"/>
    </source>
</evidence>
<dbReference type="InterPro" id="IPR001547">
    <property type="entry name" value="Glyco_hydro_5"/>
</dbReference>
<dbReference type="InterPro" id="IPR012291">
    <property type="entry name" value="CBM2_carb-bd_dom_sf"/>
</dbReference>
<comment type="similarity">
    <text evidence="8">Belongs to the glycosyl hydrolase 5 (cellulase A) family.</text>
</comment>
<dbReference type="Gene3D" id="3.20.20.80">
    <property type="entry name" value="Glycosidases"/>
    <property type="match status" value="1"/>
</dbReference>
<keyword evidence="4 8" id="KW-0136">Cellulose degradation</keyword>
<evidence type="ECO:0000256" key="4">
    <source>
        <dbReference type="ARBA" id="ARBA00023001"/>
    </source>
</evidence>
<dbReference type="PROSITE" id="PS51173">
    <property type="entry name" value="CBM2"/>
    <property type="match status" value="1"/>
</dbReference>